<protein>
    <submittedName>
        <fullName evidence="1">Uncharacterized protein</fullName>
    </submittedName>
</protein>
<dbReference type="Proteomes" id="UP000005156">
    <property type="component" value="Unassembled WGS sequence"/>
</dbReference>
<organism evidence="1 2">
    <name type="scientific">Parasutterella excrementihominis YIT 11859</name>
    <dbReference type="NCBI Taxonomy" id="762966"/>
    <lineage>
        <taxon>Bacteria</taxon>
        <taxon>Pseudomonadati</taxon>
        <taxon>Pseudomonadota</taxon>
        <taxon>Betaproteobacteria</taxon>
        <taxon>Burkholderiales</taxon>
        <taxon>Sutterellaceae</taxon>
        <taxon>Parasutterella</taxon>
    </lineage>
</organism>
<keyword evidence="2" id="KW-1185">Reference proteome</keyword>
<dbReference type="HOGENOM" id="CLU_3237151_0_0_4"/>
<gene>
    <name evidence="1" type="ORF">HMPREF9439_02686</name>
</gene>
<accession>F3QNZ5</accession>
<name>F3QNZ5_9BURK</name>
<dbReference type="AlphaFoldDB" id="F3QNZ5"/>
<proteinExistence type="predicted"/>
<evidence type="ECO:0000313" key="1">
    <source>
        <dbReference type="EMBL" id="EGG50227.1"/>
    </source>
</evidence>
<comment type="caution">
    <text evidence="1">The sequence shown here is derived from an EMBL/GenBank/DDBJ whole genome shotgun (WGS) entry which is preliminary data.</text>
</comment>
<reference evidence="1 2" key="1">
    <citation type="submission" date="2011-02" db="EMBL/GenBank/DDBJ databases">
        <authorList>
            <person name="Weinstock G."/>
            <person name="Sodergren E."/>
            <person name="Clifton S."/>
            <person name="Fulton L."/>
            <person name="Fulton B."/>
            <person name="Courtney L."/>
            <person name="Fronick C."/>
            <person name="Harrison M."/>
            <person name="Strong C."/>
            <person name="Farmer C."/>
            <person name="Delahaunty K."/>
            <person name="Markovic C."/>
            <person name="Hall O."/>
            <person name="Minx P."/>
            <person name="Tomlinson C."/>
            <person name="Mitreva M."/>
            <person name="Hou S."/>
            <person name="Chen J."/>
            <person name="Wollam A."/>
            <person name="Pepin K.H."/>
            <person name="Johnson M."/>
            <person name="Bhonagiri V."/>
            <person name="Zhang X."/>
            <person name="Suruliraj S."/>
            <person name="Warren W."/>
            <person name="Chinwalla A."/>
            <person name="Mardis E.R."/>
            <person name="Wilson R.K."/>
        </authorList>
    </citation>
    <scope>NUCLEOTIDE SEQUENCE [LARGE SCALE GENOMIC DNA]</scope>
    <source>
        <strain evidence="1 2">YIT 11859</strain>
    </source>
</reference>
<evidence type="ECO:0000313" key="2">
    <source>
        <dbReference type="Proteomes" id="UP000005156"/>
    </source>
</evidence>
<dbReference type="EMBL" id="AFBP01000100">
    <property type="protein sequence ID" value="EGG50227.1"/>
    <property type="molecule type" value="Genomic_DNA"/>
</dbReference>
<sequence>MKVLPAIVNNQRIQGVAENALELTERFLKEHLESQLGTMKEKK</sequence>